<evidence type="ECO:0000256" key="3">
    <source>
        <dbReference type="ARBA" id="ARBA00022723"/>
    </source>
</evidence>
<dbReference type="PRINTS" id="PR00385">
    <property type="entry name" value="P450"/>
</dbReference>
<dbReference type="InterPro" id="IPR002401">
    <property type="entry name" value="Cyt_P450_E_grp-I"/>
</dbReference>
<keyword evidence="9" id="KW-1133">Transmembrane helix</keyword>
<name>A0A1L7X7L8_9HELO</name>
<keyword evidence="9" id="KW-0472">Membrane</keyword>
<feature type="binding site" description="axial binding residue" evidence="7">
    <location>
        <position position="447"/>
    </location>
    <ligand>
        <name>heme</name>
        <dbReference type="ChEBI" id="CHEBI:30413"/>
    </ligand>
    <ligandPart>
        <name>Fe</name>
        <dbReference type="ChEBI" id="CHEBI:18248"/>
    </ligandPart>
</feature>
<evidence type="ECO:0000256" key="8">
    <source>
        <dbReference type="RuleBase" id="RU000461"/>
    </source>
</evidence>
<accession>A0A1L7X7L8</accession>
<comment type="similarity">
    <text evidence="2 8">Belongs to the cytochrome P450 family.</text>
</comment>
<evidence type="ECO:0000256" key="1">
    <source>
        <dbReference type="ARBA" id="ARBA00001971"/>
    </source>
</evidence>
<evidence type="ECO:0000256" key="6">
    <source>
        <dbReference type="ARBA" id="ARBA00023033"/>
    </source>
</evidence>
<evidence type="ECO:0000313" key="10">
    <source>
        <dbReference type="EMBL" id="CZR61013.1"/>
    </source>
</evidence>
<keyword evidence="7 8" id="KW-0349">Heme</keyword>
<dbReference type="InterPro" id="IPR017972">
    <property type="entry name" value="Cyt_P450_CS"/>
</dbReference>
<gene>
    <name evidence="10" type="ORF">PAC_10909</name>
</gene>
<dbReference type="PROSITE" id="PS00086">
    <property type="entry name" value="CYTOCHROME_P450"/>
    <property type="match status" value="1"/>
</dbReference>
<evidence type="ECO:0000256" key="5">
    <source>
        <dbReference type="ARBA" id="ARBA00023004"/>
    </source>
</evidence>
<dbReference type="PANTHER" id="PTHR24305:SF157">
    <property type="entry name" value="N-ACETYLTRYPTOPHAN 6-HYDROXYLASE IVOC-RELATED"/>
    <property type="match status" value="1"/>
</dbReference>
<proteinExistence type="inferred from homology"/>
<evidence type="ECO:0000256" key="7">
    <source>
        <dbReference type="PIRSR" id="PIRSR602401-1"/>
    </source>
</evidence>
<dbReference type="OrthoDB" id="3945418at2759"/>
<dbReference type="Pfam" id="PF00067">
    <property type="entry name" value="p450"/>
    <property type="match status" value="1"/>
</dbReference>
<evidence type="ECO:0000256" key="4">
    <source>
        <dbReference type="ARBA" id="ARBA00023002"/>
    </source>
</evidence>
<comment type="cofactor">
    <cofactor evidence="1 7">
        <name>heme</name>
        <dbReference type="ChEBI" id="CHEBI:30413"/>
    </cofactor>
</comment>
<dbReference type="InterPro" id="IPR036396">
    <property type="entry name" value="Cyt_P450_sf"/>
</dbReference>
<protein>
    <submittedName>
        <fullName evidence="10">Related to cytochrome P450</fullName>
    </submittedName>
</protein>
<dbReference type="PRINTS" id="PR00463">
    <property type="entry name" value="EP450I"/>
</dbReference>
<reference evidence="10 11" key="1">
    <citation type="submission" date="2016-03" db="EMBL/GenBank/DDBJ databases">
        <authorList>
            <person name="Ploux O."/>
        </authorList>
    </citation>
    <scope>NUCLEOTIDE SEQUENCE [LARGE SCALE GENOMIC DNA]</scope>
    <source>
        <strain evidence="10 11">UAMH 11012</strain>
    </source>
</reference>
<dbReference type="PANTHER" id="PTHR24305">
    <property type="entry name" value="CYTOCHROME P450"/>
    <property type="match status" value="1"/>
</dbReference>
<dbReference type="STRING" id="576137.A0A1L7X7L8"/>
<dbReference type="InterPro" id="IPR001128">
    <property type="entry name" value="Cyt_P450"/>
</dbReference>
<dbReference type="Proteomes" id="UP000184330">
    <property type="component" value="Unassembled WGS sequence"/>
</dbReference>
<dbReference type="EMBL" id="FJOG01000017">
    <property type="protein sequence ID" value="CZR61013.1"/>
    <property type="molecule type" value="Genomic_DNA"/>
</dbReference>
<keyword evidence="4 8" id="KW-0560">Oxidoreductase</keyword>
<dbReference type="GO" id="GO:0005506">
    <property type="term" value="F:iron ion binding"/>
    <property type="evidence" value="ECO:0007669"/>
    <property type="project" value="InterPro"/>
</dbReference>
<dbReference type="InterPro" id="IPR050121">
    <property type="entry name" value="Cytochrome_P450_monoxygenase"/>
</dbReference>
<keyword evidence="5 7" id="KW-0408">Iron</keyword>
<keyword evidence="6 8" id="KW-0503">Monooxygenase</keyword>
<evidence type="ECO:0000256" key="2">
    <source>
        <dbReference type="ARBA" id="ARBA00010617"/>
    </source>
</evidence>
<dbReference type="Gene3D" id="1.10.630.10">
    <property type="entry name" value="Cytochrome P450"/>
    <property type="match status" value="1"/>
</dbReference>
<sequence length="516" mass="58471">MPLYTELQNIPALTLIAFAAALYTISQGIWRLYFSPVARFPGPKLAGLTYWYETYYDIFRGGEYIWKIRELHEQYGPIIRINPHELHVSDPEFYHILFAGGTIKRERDPWHTAGLAIEGSMLASPSHDLHRRRRGALSPFFSKESSRRLLPLIQERIDTMVQRLEEMKDTGEVVNLFHALSAFSNDVVMDICFGAHMHRLDDKNFDPSFHQLVMNSAKASILFRHFPIILKTVFALPERLALLLPEFADQLKQRQMIGHNIESIRKTGKSAVTDRETIFHSLLGSNLPPSEKSTNRLTDEGITVVGAGSHTVAWTLSVACYEILAAPTILKNLKAEFSTVKNEQQSLAFTLATLEKLPYLTAVIKESLRLAYGTSLRLPRVAPDTSLIYKEWMIPPGTAVSMTTVLLHQNENTFPQPLVFKPERWLNDKDGRLDRYLTSFSAGSRVCLGINIAWAELYMTLWGLFSVFGGSEVRGNGDKATLELYETDNSDVEIKKDFFFPTPKEGSKGIRMLVKS</sequence>
<dbReference type="GO" id="GO:0004497">
    <property type="term" value="F:monooxygenase activity"/>
    <property type="evidence" value="ECO:0007669"/>
    <property type="project" value="UniProtKB-KW"/>
</dbReference>
<dbReference type="SUPFAM" id="SSF48264">
    <property type="entry name" value="Cytochrome P450"/>
    <property type="match status" value="1"/>
</dbReference>
<evidence type="ECO:0000256" key="9">
    <source>
        <dbReference type="SAM" id="Phobius"/>
    </source>
</evidence>
<feature type="transmembrane region" description="Helical" evidence="9">
    <location>
        <begin position="12"/>
        <end position="34"/>
    </location>
</feature>
<evidence type="ECO:0000313" key="11">
    <source>
        <dbReference type="Proteomes" id="UP000184330"/>
    </source>
</evidence>
<keyword evidence="9" id="KW-0812">Transmembrane</keyword>
<keyword evidence="11" id="KW-1185">Reference proteome</keyword>
<dbReference type="GO" id="GO:0020037">
    <property type="term" value="F:heme binding"/>
    <property type="evidence" value="ECO:0007669"/>
    <property type="project" value="InterPro"/>
</dbReference>
<dbReference type="AlphaFoldDB" id="A0A1L7X7L8"/>
<keyword evidence="3 7" id="KW-0479">Metal-binding</keyword>
<dbReference type="GO" id="GO:0016705">
    <property type="term" value="F:oxidoreductase activity, acting on paired donors, with incorporation or reduction of molecular oxygen"/>
    <property type="evidence" value="ECO:0007669"/>
    <property type="project" value="InterPro"/>
</dbReference>
<dbReference type="CDD" id="cd11062">
    <property type="entry name" value="CYP58-like"/>
    <property type="match status" value="1"/>
</dbReference>
<organism evidence="10 11">
    <name type="scientific">Phialocephala subalpina</name>
    <dbReference type="NCBI Taxonomy" id="576137"/>
    <lineage>
        <taxon>Eukaryota</taxon>
        <taxon>Fungi</taxon>
        <taxon>Dikarya</taxon>
        <taxon>Ascomycota</taxon>
        <taxon>Pezizomycotina</taxon>
        <taxon>Leotiomycetes</taxon>
        <taxon>Helotiales</taxon>
        <taxon>Mollisiaceae</taxon>
        <taxon>Phialocephala</taxon>
        <taxon>Phialocephala fortinii species complex</taxon>
    </lineage>
</organism>